<dbReference type="AlphaFoldDB" id="A0A7C3PJM1"/>
<reference evidence="2" key="1">
    <citation type="journal article" date="2020" name="mSystems">
        <title>Genome- and Community-Level Interaction Insights into Carbon Utilization and Element Cycling Functions of Hydrothermarchaeota in Hydrothermal Sediment.</title>
        <authorList>
            <person name="Zhou Z."/>
            <person name="Liu Y."/>
            <person name="Xu W."/>
            <person name="Pan J."/>
            <person name="Luo Z.H."/>
            <person name="Li M."/>
        </authorList>
    </citation>
    <scope>NUCLEOTIDE SEQUENCE [LARGE SCALE GENOMIC DNA]</scope>
    <source>
        <strain evidence="2">SpSt-418</strain>
    </source>
</reference>
<comment type="caution">
    <text evidence="2">The sequence shown here is derived from an EMBL/GenBank/DDBJ whole genome shotgun (WGS) entry which is preliminary data.</text>
</comment>
<keyword evidence="1" id="KW-1133">Transmembrane helix</keyword>
<keyword evidence="1" id="KW-0472">Membrane</keyword>
<proteinExistence type="predicted"/>
<evidence type="ECO:0000256" key="1">
    <source>
        <dbReference type="SAM" id="Phobius"/>
    </source>
</evidence>
<accession>A0A7C3PJM1</accession>
<keyword evidence="1" id="KW-0812">Transmembrane</keyword>
<organism evidence="2">
    <name type="scientific">Oscillatoriales cyanobacterium SpSt-418</name>
    <dbReference type="NCBI Taxonomy" id="2282169"/>
    <lineage>
        <taxon>Bacteria</taxon>
        <taxon>Bacillati</taxon>
        <taxon>Cyanobacteriota</taxon>
        <taxon>Cyanophyceae</taxon>
        <taxon>Oscillatoriophycideae</taxon>
        <taxon>Oscillatoriales</taxon>
    </lineage>
</organism>
<dbReference type="EMBL" id="DSRU01000418">
    <property type="protein sequence ID" value="HFN01535.1"/>
    <property type="molecule type" value="Genomic_DNA"/>
</dbReference>
<name>A0A7C3PJM1_9CYAN</name>
<protein>
    <submittedName>
        <fullName evidence="2">Uncharacterized protein</fullName>
    </submittedName>
</protein>
<evidence type="ECO:0000313" key="2">
    <source>
        <dbReference type="EMBL" id="HFN01535.1"/>
    </source>
</evidence>
<sequence>MYVWISLIILLLLTVAYSVLVYYASPLRDPSFQPNSGNAGSLLPWLQGIRESDWIRGATVLAGLLASNFAWLLWQLNQPQRLRLLARRPRSRTKLAIQSLFIGAYAGIGFVFFAGLWILFMGYLMVQWLVD</sequence>
<feature type="transmembrane region" description="Helical" evidence="1">
    <location>
        <begin position="95"/>
        <end position="126"/>
    </location>
</feature>
<gene>
    <name evidence="2" type="ORF">ENR64_28080</name>
</gene>
<feature type="transmembrane region" description="Helical" evidence="1">
    <location>
        <begin position="54"/>
        <end position="74"/>
    </location>
</feature>